<evidence type="ECO:0000256" key="1">
    <source>
        <dbReference type="ARBA" id="ARBA00004498"/>
    </source>
</evidence>
<dbReference type="InterPro" id="IPR000742">
    <property type="entry name" value="EGF"/>
</dbReference>
<evidence type="ECO:0000256" key="2">
    <source>
        <dbReference type="ARBA" id="ARBA00006127"/>
    </source>
</evidence>
<keyword evidence="3" id="KW-0964">Secreted</keyword>
<evidence type="ECO:0000256" key="6">
    <source>
        <dbReference type="ARBA" id="ARBA00022729"/>
    </source>
</evidence>
<dbReference type="InterPro" id="IPR001881">
    <property type="entry name" value="EGF-like_Ca-bd_dom"/>
</dbReference>
<dbReference type="InterPro" id="IPR049883">
    <property type="entry name" value="NOTCH1_EGF-like"/>
</dbReference>
<sequence length="1272" mass="142325">MAAQRLEICGLLDLRIWFCLLISCGSCLAQKDCTGVNCPLLENCIEEVLEPEACCASCMQYGCECEGYQYYDCVNGGFRDGKVPEGSSYFVDFGSTECACPSGGGKISCYFIPCPELPQNCIEVLEPVEGCQHCAKVGCLHDSQKYTAGHTFHMPPCKVCHCPNSGGELMCYALPDCDPAQEMKTVYPKINENEEPVRHYDDQYSYDQEPPDNEHFLKESSKQSKEDGPLNRRQQKSAIRNLDIDDDENEDYDYKENHVIPNSPHGPFYTTKAPDIISITPVNTTAEYIALAKEGKDTWEEGELQREQITKKIMLEEKIESMENKEEQTDPMFPKVKFSLTKQPPIAVKEDDNAVPNKQPQSLFYYFFDEEEDTNSIKLSPNLDEGNAGHNISYHFVQTIHPSDPSSLTSAAPYPSASEGANPPTGNVSEEEAKYSNDDLGTSRFTTAATSGFTTAATSSPTPSWHLNYSSTGSEKPTVKEGDDVIESCCATGQQWAANNSQCFDIPVRSLDSATCRIAQKQCCVSYMEERSCLVGINFAKENEDCYANPNDVCGADIFTKCCDCCMLGIIFRSQYGICEEKPSLRYPCSQAYFSCCEWAEDITHFPVKRWLKPKPRPEPPLVPDQVLETENLKEALSLSEEEAEFNFITDDELNECSMYPGQLCQHFCIKTTELYECTCFPGYILQADGRTCKSEYEDEGNSFAEVTMTEVSQTGISPEMDHCGDASPCMHYCSQIGGNIICTCFSGYRLMPDHFSCEDVNECIMDSHNCSREESCENIQGSFQCVPAKICEIGFIRNANDKCVDINECLLASQNCKFGEICINTIGSFRCQKTIVCGTGYEQMDDHCQDINECERNDHNCAVNYECQNTPGSFHCRPKMRCSEGFLQDSHGICHDINECTALDRPCKPGFNCINTVGSYSCQRNVITCGRGYHTNPDGTHCIDVDECQSGVHQCGEGQVCQNIPGNYRCDCKSGYQYNSLSRTCIDVNECWRYPGRLCAHTCENTPGSYYCTCSTGFKLTPDGKNCEDINECENNLCGQECANIYGSYQCYCRQGYHLTELDGHSCEDIDECAQSGGTLCTFRCVNVPGSYNCACPEVGYTMSPNGRTCRDIDECAIATHNCTSTETCFNIQGGFRCPDVDCPPNYRKVSDMRCERMMCPNYMDCQNTPVRITYYQLTFPTNVQIPSTIFRIAPSPVYMGDSIVLTITKGNTENFFSTRKVNAYTGVVYVQRQFTASKDFLLDVEMKLWRQGMFTSFLAKIYVFVSAHPF</sequence>
<dbReference type="InterPro" id="IPR026823">
    <property type="entry name" value="cEGF"/>
</dbReference>
<evidence type="ECO:0000313" key="16">
    <source>
        <dbReference type="EMBL" id="GCB73165.1"/>
    </source>
</evidence>
<comment type="subcellular location">
    <subcellularLocation>
        <location evidence="1">Secreted</location>
        <location evidence="1">Extracellular space</location>
        <location evidence="1">Extracellular matrix</location>
    </subcellularLocation>
</comment>
<evidence type="ECO:0000259" key="15">
    <source>
        <dbReference type="PROSITE" id="PS50026"/>
    </source>
</evidence>
<keyword evidence="6 13" id="KW-0732">Signal</keyword>
<dbReference type="PROSITE" id="PS01178">
    <property type="entry name" value="ANAPHYLATOXIN_2"/>
    <property type="match status" value="2"/>
</dbReference>
<dbReference type="FunFam" id="2.10.25.10:FF:000341">
    <property type="entry name" value="Fibulin 2"/>
    <property type="match status" value="1"/>
</dbReference>
<dbReference type="InterPro" id="IPR050751">
    <property type="entry name" value="ECM_structural_protein"/>
</dbReference>
<name>A0A401PJ80_SCYTO</name>
<dbReference type="OrthoDB" id="4062651at2759"/>
<dbReference type="FunFam" id="2.10.25.10:FF:000038">
    <property type="entry name" value="Fibrillin 2"/>
    <property type="match status" value="1"/>
</dbReference>
<dbReference type="EMBL" id="BFAA01000599">
    <property type="protein sequence ID" value="GCB73165.1"/>
    <property type="molecule type" value="Genomic_DNA"/>
</dbReference>
<comment type="caution">
    <text evidence="11">Lacks conserved residue(s) required for the propagation of feature annotation.</text>
</comment>
<keyword evidence="9" id="KW-1015">Disulfide bond</keyword>
<feature type="domain" description="EGF-like" evidence="15">
    <location>
        <begin position="1030"/>
        <end position="1069"/>
    </location>
</feature>
<evidence type="ECO:0000256" key="9">
    <source>
        <dbReference type="ARBA" id="ARBA00023157"/>
    </source>
</evidence>
<feature type="domain" description="Anaphylatoxin-like" evidence="14">
    <location>
        <begin position="532"/>
        <end position="563"/>
    </location>
</feature>
<evidence type="ECO:0000256" key="4">
    <source>
        <dbReference type="ARBA" id="ARBA00022530"/>
    </source>
</evidence>
<comment type="caution">
    <text evidence="16">The sequence shown here is derived from an EMBL/GenBank/DDBJ whole genome shotgun (WGS) entry which is preliminary data.</text>
</comment>
<dbReference type="CDD" id="cd00054">
    <property type="entry name" value="EGF_CA"/>
    <property type="match status" value="5"/>
</dbReference>
<keyword evidence="8" id="KW-0106">Calcium</keyword>
<dbReference type="OMA" id="YTAGHTF"/>
<dbReference type="Pfam" id="PF07645">
    <property type="entry name" value="EGF_CA"/>
    <property type="match status" value="6"/>
</dbReference>
<dbReference type="Proteomes" id="UP000288216">
    <property type="component" value="Unassembled WGS sequence"/>
</dbReference>
<evidence type="ECO:0000256" key="10">
    <source>
        <dbReference type="ARBA" id="ARBA00023180"/>
    </source>
</evidence>
<organism evidence="16 17">
    <name type="scientific">Scyliorhinus torazame</name>
    <name type="common">Cloudy catshark</name>
    <name type="synonym">Catulus torazame</name>
    <dbReference type="NCBI Taxonomy" id="75743"/>
    <lineage>
        <taxon>Eukaryota</taxon>
        <taxon>Metazoa</taxon>
        <taxon>Chordata</taxon>
        <taxon>Craniata</taxon>
        <taxon>Vertebrata</taxon>
        <taxon>Chondrichthyes</taxon>
        <taxon>Elasmobranchii</taxon>
        <taxon>Galeomorphii</taxon>
        <taxon>Galeoidea</taxon>
        <taxon>Carcharhiniformes</taxon>
        <taxon>Scyliorhinidae</taxon>
        <taxon>Scyliorhinus</taxon>
    </lineage>
</organism>
<feature type="region of interest" description="Disordered" evidence="12">
    <location>
        <begin position="400"/>
        <end position="436"/>
    </location>
</feature>
<dbReference type="SUPFAM" id="SSF57184">
    <property type="entry name" value="Growth factor receptor domain"/>
    <property type="match status" value="2"/>
</dbReference>
<dbReference type="InterPro" id="IPR000152">
    <property type="entry name" value="EGF-type_Asp/Asn_hydroxyl_site"/>
</dbReference>
<dbReference type="InterPro" id="IPR000020">
    <property type="entry name" value="Anaphylatoxin/fibulin"/>
</dbReference>
<feature type="compositionally biased region" description="Basic and acidic residues" evidence="12">
    <location>
        <begin position="212"/>
        <end position="230"/>
    </location>
</feature>
<feature type="chain" id="PRO_5019520488" description="Fibulin-2" evidence="13">
    <location>
        <begin position="30"/>
        <end position="1272"/>
    </location>
</feature>
<dbReference type="PROSITE" id="PS00010">
    <property type="entry name" value="ASX_HYDROXYL"/>
    <property type="match status" value="3"/>
</dbReference>
<dbReference type="Pfam" id="PF22914">
    <property type="entry name" value="Fibulin_C"/>
    <property type="match status" value="1"/>
</dbReference>
<dbReference type="FunFam" id="2.10.25.10:FF:000078">
    <property type="entry name" value="Fibulin-1"/>
    <property type="match status" value="2"/>
</dbReference>
<dbReference type="PANTHER" id="PTHR24034">
    <property type="entry name" value="EGF-LIKE DOMAIN-CONTAINING PROTEIN"/>
    <property type="match status" value="1"/>
</dbReference>
<dbReference type="SMART" id="SM00179">
    <property type="entry name" value="EGF_CA"/>
    <property type="match status" value="11"/>
</dbReference>
<dbReference type="InterPro" id="IPR018097">
    <property type="entry name" value="EGF_Ca-bd_CS"/>
</dbReference>
<dbReference type="SMART" id="SM00181">
    <property type="entry name" value="EGF"/>
    <property type="match status" value="11"/>
</dbReference>
<dbReference type="InterPro" id="IPR055088">
    <property type="entry name" value="Fibulin_C"/>
</dbReference>
<evidence type="ECO:0000259" key="14">
    <source>
        <dbReference type="PROSITE" id="PS01178"/>
    </source>
</evidence>
<evidence type="ECO:0008006" key="18">
    <source>
        <dbReference type="Google" id="ProtNLM"/>
    </source>
</evidence>
<dbReference type="InterPro" id="IPR009030">
    <property type="entry name" value="Growth_fac_rcpt_cys_sf"/>
</dbReference>
<reference evidence="16 17" key="1">
    <citation type="journal article" date="2018" name="Nat. Ecol. Evol.">
        <title>Shark genomes provide insights into elasmobranch evolution and the origin of vertebrates.</title>
        <authorList>
            <person name="Hara Y"/>
            <person name="Yamaguchi K"/>
            <person name="Onimaru K"/>
            <person name="Kadota M"/>
            <person name="Koyanagi M"/>
            <person name="Keeley SD"/>
            <person name="Tatsumi K"/>
            <person name="Tanaka K"/>
            <person name="Motone F"/>
            <person name="Kageyama Y"/>
            <person name="Nozu R"/>
            <person name="Adachi N"/>
            <person name="Nishimura O"/>
            <person name="Nakagawa R"/>
            <person name="Tanegashima C"/>
            <person name="Kiyatake I"/>
            <person name="Matsumoto R"/>
            <person name="Murakumo K"/>
            <person name="Nishida K"/>
            <person name="Terakita A"/>
            <person name="Kuratani S"/>
            <person name="Sato K"/>
            <person name="Hyodo S Kuraku.S."/>
        </authorList>
    </citation>
    <scope>NUCLEOTIDE SEQUENCE [LARGE SCALE GENOMIC DNA]</scope>
</reference>
<evidence type="ECO:0000256" key="8">
    <source>
        <dbReference type="ARBA" id="ARBA00022837"/>
    </source>
</evidence>
<dbReference type="GO" id="GO:0005576">
    <property type="term" value="C:extracellular region"/>
    <property type="evidence" value="ECO:0007669"/>
    <property type="project" value="InterPro"/>
</dbReference>
<evidence type="ECO:0000256" key="13">
    <source>
        <dbReference type="SAM" id="SignalP"/>
    </source>
</evidence>
<dbReference type="AlphaFoldDB" id="A0A401PJ80"/>
<dbReference type="FunFam" id="2.10.25.10:FF:000139">
    <property type="entry name" value="Fibulin-1"/>
    <property type="match status" value="1"/>
</dbReference>
<dbReference type="Pfam" id="PF24532">
    <property type="entry name" value="FIBL-2"/>
    <property type="match status" value="1"/>
</dbReference>
<feature type="domain" description="EGF-like" evidence="15">
    <location>
        <begin position="945"/>
        <end position="987"/>
    </location>
</feature>
<dbReference type="GO" id="GO:0005509">
    <property type="term" value="F:calcium ion binding"/>
    <property type="evidence" value="ECO:0007669"/>
    <property type="project" value="InterPro"/>
</dbReference>
<dbReference type="STRING" id="75743.A0A401PJ80"/>
<dbReference type="Pfam" id="PF12662">
    <property type="entry name" value="cEGF"/>
    <property type="match status" value="2"/>
</dbReference>
<proteinExistence type="inferred from homology"/>
<feature type="compositionally biased region" description="Polar residues" evidence="12">
    <location>
        <begin position="400"/>
        <end position="410"/>
    </location>
</feature>
<evidence type="ECO:0000256" key="3">
    <source>
        <dbReference type="ARBA" id="ARBA00022525"/>
    </source>
</evidence>
<dbReference type="SMART" id="SM00104">
    <property type="entry name" value="ANATO"/>
    <property type="match status" value="3"/>
</dbReference>
<dbReference type="PROSITE" id="PS50026">
    <property type="entry name" value="EGF_3"/>
    <property type="match status" value="3"/>
</dbReference>
<feature type="domain" description="Anaphylatoxin-like" evidence="14">
    <location>
        <begin position="489"/>
        <end position="524"/>
    </location>
</feature>
<dbReference type="Gene3D" id="2.10.25.10">
    <property type="entry name" value="Laminin"/>
    <property type="match status" value="11"/>
</dbReference>
<keyword evidence="10" id="KW-0325">Glycoprotein</keyword>
<evidence type="ECO:0000256" key="11">
    <source>
        <dbReference type="PROSITE-ProRule" id="PRU00076"/>
    </source>
</evidence>
<dbReference type="InterPro" id="IPR056612">
    <property type="entry name" value="FIBL-2_dom"/>
</dbReference>
<accession>A0A401PJ80</accession>
<keyword evidence="4" id="KW-0272">Extracellular matrix</keyword>
<evidence type="ECO:0000256" key="5">
    <source>
        <dbReference type="ARBA" id="ARBA00022536"/>
    </source>
</evidence>
<dbReference type="PROSITE" id="PS01187">
    <property type="entry name" value="EGF_CA"/>
    <property type="match status" value="4"/>
</dbReference>
<evidence type="ECO:0000313" key="17">
    <source>
        <dbReference type="Proteomes" id="UP000288216"/>
    </source>
</evidence>
<keyword evidence="7" id="KW-0677">Repeat</keyword>
<dbReference type="SUPFAM" id="SSF57196">
    <property type="entry name" value="EGF/Laminin"/>
    <property type="match status" value="4"/>
</dbReference>
<comment type="similarity">
    <text evidence="2">Belongs to the fibulin family.</text>
</comment>
<gene>
    <name evidence="16" type="ORF">scyTo_0002387</name>
</gene>
<evidence type="ECO:0000256" key="7">
    <source>
        <dbReference type="ARBA" id="ARBA00022737"/>
    </source>
</evidence>
<feature type="domain" description="EGF-like" evidence="15">
    <location>
        <begin position="988"/>
        <end position="1029"/>
    </location>
</feature>
<feature type="signal peptide" evidence="13">
    <location>
        <begin position="1"/>
        <end position="29"/>
    </location>
</feature>
<dbReference type="PANTHER" id="PTHR24034:SF158">
    <property type="entry name" value="FIBULIN 2"/>
    <property type="match status" value="1"/>
</dbReference>
<dbReference type="GO" id="GO:0071944">
    <property type="term" value="C:cell periphery"/>
    <property type="evidence" value="ECO:0007669"/>
    <property type="project" value="UniProtKB-ARBA"/>
</dbReference>
<feature type="region of interest" description="Disordered" evidence="12">
    <location>
        <begin position="202"/>
        <end position="249"/>
    </location>
</feature>
<keyword evidence="17" id="KW-1185">Reference proteome</keyword>
<keyword evidence="5 11" id="KW-0245">EGF-like domain</keyword>
<dbReference type="FunFam" id="2.10.25.10:FF:000010">
    <property type="entry name" value="Pro-epidermal growth factor"/>
    <property type="match status" value="1"/>
</dbReference>
<evidence type="ECO:0000256" key="12">
    <source>
        <dbReference type="SAM" id="MobiDB-lite"/>
    </source>
</evidence>
<protein>
    <recommendedName>
        <fullName evidence="18">Fibulin-2</fullName>
    </recommendedName>
</protein>
<dbReference type="PROSITE" id="PS01186">
    <property type="entry name" value="EGF_2"/>
    <property type="match status" value="4"/>
</dbReference>